<organism evidence="2 3">
    <name type="scientific">Naegleria lovaniensis</name>
    <name type="common">Amoeba</name>
    <dbReference type="NCBI Taxonomy" id="51637"/>
    <lineage>
        <taxon>Eukaryota</taxon>
        <taxon>Discoba</taxon>
        <taxon>Heterolobosea</taxon>
        <taxon>Tetramitia</taxon>
        <taxon>Eutetramitia</taxon>
        <taxon>Vahlkampfiidae</taxon>
        <taxon>Naegleria</taxon>
    </lineage>
</organism>
<evidence type="ECO:0000256" key="1">
    <source>
        <dbReference type="SAM" id="Phobius"/>
    </source>
</evidence>
<dbReference type="RefSeq" id="XP_044553708.1">
    <property type="nucleotide sequence ID" value="XM_044689161.1"/>
</dbReference>
<protein>
    <submittedName>
        <fullName evidence="2">Uncharacterized protein</fullName>
    </submittedName>
</protein>
<dbReference type="Proteomes" id="UP000816034">
    <property type="component" value="Unassembled WGS sequence"/>
</dbReference>
<keyword evidence="3" id="KW-1185">Reference proteome</keyword>
<dbReference type="GeneID" id="68105752"/>
<keyword evidence="1" id="KW-0812">Transmembrane</keyword>
<comment type="caution">
    <text evidence="2">The sequence shown here is derived from an EMBL/GenBank/DDBJ whole genome shotgun (WGS) entry which is preliminary data.</text>
</comment>
<feature type="transmembrane region" description="Helical" evidence="1">
    <location>
        <begin position="71"/>
        <end position="95"/>
    </location>
</feature>
<proteinExistence type="predicted"/>
<keyword evidence="1" id="KW-1133">Transmembrane helix</keyword>
<sequence length="264" mass="30073">MLYSAVPPSTVNNASSGYNISFDSTSEEFDTTFPIVLMNRVNPQKHLSTVQTCSQIMKKHMEKIDDNHTKVFLKTFLAIMLGSMICVGLACLIYFTAYAHYPDQGVWVWIVFPSSSIFIVLGVVVWSFKRVARITQIHQECKKELADYLQSENQNFYFSQGIQYVLRYEIAVATNNRYYQTFSYKFLLTMPCIEVYVNHAPQTFIVATPMEGYQTTGTTGNVFANNTAVVTQPPVSTIYSQPFQPVDEYAKQNRPLLANNDNHI</sequence>
<feature type="transmembrane region" description="Helical" evidence="1">
    <location>
        <begin position="107"/>
        <end position="128"/>
    </location>
</feature>
<accession>A0AA88GWH5</accession>
<reference evidence="2 3" key="1">
    <citation type="journal article" date="2018" name="BMC Genomics">
        <title>The genome of Naegleria lovaniensis, the basis for a comparative approach to unravel pathogenicity factors of the human pathogenic amoeba N. fowleri.</title>
        <authorList>
            <person name="Liechti N."/>
            <person name="Schurch N."/>
            <person name="Bruggmann R."/>
            <person name="Wittwer M."/>
        </authorList>
    </citation>
    <scope>NUCLEOTIDE SEQUENCE [LARGE SCALE GENOMIC DNA]</scope>
    <source>
        <strain evidence="2 3">ATCC 30569</strain>
    </source>
</reference>
<evidence type="ECO:0000313" key="3">
    <source>
        <dbReference type="Proteomes" id="UP000816034"/>
    </source>
</evidence>
<gene>
    <name evidence="2" type="ORF">C9374_013299</name>
</gene>
<dbReference type="AlphaFoldDB" id="A0AA88GWH5"/>
<name>A0AA88GWH5_NAELO</name>
<dbReference type="EMBL" id="PYSW02000006">
    <property type="protein sequence ID" value="KAG2391814.1"/>
    <property type="molecule type" value="Genomic_DNA"/>
</dbReference>
<keyword evidence="1" id="KW-0472">Membrane</keyword>
<evidence type="ECO:0000313" key="2">
    <source>
        <dbReference type="EMBL" id="KAG2391814.1"/>
    </source>
</evidence>